<organism evidence="7 8">
    <name type="scientific">Teratosphaeria nubilosa</name>
    <dbReference type="NCBI Taxonomy" id="161662"/>
    <lineage>
        <taxon>Eukaryota</taxon>
        <taxon>Fungi</taxon>
        <taxon>Dikarya</taxon>
        <taxon>Ascomycota</taxon>
        <taxon>Pezizomycotina</taxon>
        <taxon>Dothideomycetes</taxon>
        <taxon>Dothideomycetidae</taxon>
        <taxon>Mycosphaerellales</taxon>
        <taxon>Teratosphaeriaceae</taxon>
        <taxon>Teratosphaeria</taxon>
    </lineage>
</organism>
<keyword evidence="5" id="KW-0503">Monooxygenase</keyword>
<dbReference type="InterPro" id="IPR036188">
    <property type="entry name" value="FAD/NAD-bd_sf"/>
</dbReference>
<evidence type="ECO:0000256" key="1">
    <source>
        <dbReference type="ARBA" id="ARBA00007992"/>
    </source>
</evidence>
<dbReference type="GO" id="GO:0071949">
    <property type="term" value="F:FAD binding"/>
    <property type="evidence" value="ECO:0007669"/>
    <property type="project" value="InterPro"/>
</dbReference>
<dbReference type="Gene3D" id="3.50.50.60">
    <property type="entry name" value="FAD/NAD(P)-binding domain"/>
    <property type="match status" value="1"/>
</dbReference>
<evidence type="ECO:0000313" key="7">
    <source>
        <dbReference type="EMBL" id="KAF2769144.1"/>
    </source>
</evidence>
<name>A0A6G1LA94_9PEZI</name>
<dbReference type="OrthoDB" id="16820at2759"/>
<evidence type="ECO:0000256" key="2">
    <source>
        <dbReference type="ARBA" id="ARBA00022630"/>
    </source>
</evidence>
<proteinExistence type="inferred from homology"/>
<protein>
    <submittedName>
        <fullName evidence="7">FAD/NAD(P)-binding domain-containing protein</fullName>
    </submittedName>
</protein>
<accession>A0A6G1LA94</accession>
<keyword evidence="3" id="KW-0274">FAD</keyword>
<sequence>MDDYLRNVAIIGAGLGGCALALALSKHDIPVTLYEARPSTSEGLVSGVILTPNGLRVLDQLGVFSRVKDQCYVSTYRCFKNDKDETTKMTPTASLETFGFNNHRLWRSVLLDEMKEMLAERKVKINYSSKFIGVVSEDSKSVTFRINSKTHSASLLIGSDGIHSTLRKYVAPDVEPEYTSIVGILAHIKRAAVARPYEDYERNATIQGKPGALFFLPEDPEGIDIMVGMQVQYPQQSREDLNKLQADKDRLVAMYRLGYYDEWGSTARSIIDQITLNKEKIYTWPYLRMPKLERWFTDTGRIIMVGDGAHALPPSCGQGINQALEDALSLTLLLTSIREASRNGADGNANRARLLDGLAFWQKMRQKRIDVICDWATNATNVQRLPEAERKKREAEGKTGNAYEDMSWLYNSHLQEEIEAWVQNEEYA</sequence>
<reference evidence="7" key="1">
    <citation type="journal article" date="2020" name="Stud. Mycol.">
        <title>101 Dothideomycetes genomes: a test case for predicting lifestyles and emergence of pathogens.</title>
        <authorList>
            <person name="Haridas S."/>
            <person name="Albert R."/>
            <person name="Binder M."/>
            <person name="Bloem J."/>
            <person name="Labutti K."/>
            <person name="Salamov A."/>
            <person name="Andreopoulos B."/>
            <person name="Baker S."/>
            <person name="Barry K."/>
            <person name="Bills G."/>
            <person name="Bluhm B."/>
            <person name="Cannon C."/>
            <person name="Castanera R."/>
            <person name="Culley D."/>
            <person name="Daum C."/>
            <person name="Ezra D."/>
            <person name="Gonzalez J."/>
            <person name="Henrissat B."/>
            <person name="Kuo A."/>
            <person name="Liang C."/>
            <person name="Lipzen A."/>
            <person name="Lutzoni F."/>
            <person name="Magnuson J."/>
            <person name="Mondo S."/>
            <person name="Nolan M."/>
            <person name="Ohm R."/>
            <person name="Pangilinan J."/>
            <person name="Park H.-J."/>
            <person name="Ramirez L."/>
            <person name="Alfaro M."/>
            <person name="Sun H."/>
            <person name="Tritt A."/>
            <person name="Yoshinaga Y."/>
            <person name="Zwiers L.-H."/>
            <person name="Turgeon B."/>
            <person name="Goodwin S."/>
            <person name="Spatafora J."/>
            <person name="Crous P."/>
            <person name="Grigoriev I."/>
        </authorList>
    </citation>
    <scope>NUCLEOTIDE SEQUENCE</scope>
    <source>
        <strain evidence="7">CBS 116005</strain>
    </source>
</reference>
<dbReference type="InterPro" id="IPR002938">
    <property type="entry name" value="FAD-bd"/>
</dbReference>
<dbReference type="EMBL" id="ML995837">
    <property type="protein sequence ID" value="KAF2769144.1"/>
    <property type="molecule type" value="Genomic_DNA"/>
</dbReference>
<keyword evidence="2" id="KW-0285">Flavoprotein</keyword>
<gene>
    <name evidence="7" type="ORF">EJ03DRAFT_363201</name>
</gene>
<evidence type="ECO:0000256" key="3">
    <source>
        <dbReference type="ARBA" id="ARBA00022827"/>
    </source>
</evidence>
<dbReference type="PANTHER" id="PTHR13789:SF316">
    <property type="entry name" value="FAD-BINDING DOMAIN-CONTAINING PROTEIN"/>
    <property type="match status" value="1"/>
</dbReference>
<comment type="similarity">
    <text evidence="1">Belongs to the paxM FAD-dependent monooxygenase family.</text>
</comment>
<dbReference type="PROSITE" id="PS51257">
    <property type="entry name" value="PROKAR_LIPOPROTEIN"/>
    <property type="match status" value="1"/>
</dbReference>
<dbReference type="GO" id="GO:0004497">
    <property type="term" value="F:monooxygenase activity"/>
    <property type="evidence" value="ECO:0007669"/>
    <property type="project" value="UniProtKB-KW"/>
</dbReference>
<dbReference type="Pfam" id="PF01494">
    <property type="entry name" value="FAD_binding_3"/>
    <property type="match status" value="1"/>
</dbReference>
<dbReference type="SUPFAM" id="SSF51905">
    <property type="entry name" value="FAD/NAD(P)-binding domain"/>
    <property type="match status" value="1"/>
</dbReference>
<dbReference type="InterPro" id="IPR050493">
    <property type="entry name" value="FAD-dep_Monooxygenase_BioMet"/>
</dbReference>
<dbReference type="Proteomes" id="UP000799436">
    <property type="component" value="Unassembled WGS sequence"/>
</dbReference>
<evidence type="ECO:0000256" key="4">
    <source>
        <dbReference type="ARBA" id="ARBA00023002"/>
    </source>
</evidence>
<dbReference type="PRINTS" id="PR00420">
    <property type="entry name" value="RNGMNOXGNASE"/>
</dbReference>
<keyword evidence="4" id="KW-0560">Oxidoreductase</keyword>
<evidence type="ECO:0000256" key="5">
    <source>
        <dbReference type="ARBA" id="ARBA00023033"/>
    </source>
</evidence>
<dbReference type="PANTHER" id="PTHR13789">
    <property type="entry name" value="MONOOXYGENASE"/>
    <property type="match status" value="1"/>
</dbReference>
<evidence type="ECO:0000313" key="8">
    <source>
        <dbReference type="Proteomes" id="UP000799436"/>
    </source>
</evidence>
<dbReference type="AlphaFoldDB" id="A0A6G1LA94"/>
<evidence type="ECO:0000259" key="6">
    <source>
        <dbReference type="Pfam" id="PF01494"/>
    </source>
</evidence>
<keyword evidence="8" id="KW-1185">Reference proteome</keyword>
<feature type="domain" description="FAD-binding" evidence="6">
    <location>
        <begin position="7"/>
        <end position="336"/>
    </location>
</feature>